<name>A0A0D1Y488_9EURO</name>
<feature type="domain" description="Stress-response A/B barrel" evidence="2">
    <location>
        <begin position="1"/>
        <end position="94"/>
    </location>
</feature>
<dbReference type="EMBL" id="KN847502">
    <property type="protein sequence ID" value="KIW09771.1"/>
    <property type="molecule type" value="Genomic_DNA"/>
</dbReference>
<protein>
    <recommendedName>
        <fullName evidence="2">Stress-response A/B barrel domain-containing protein</fullName>
    </recommendedName>
</protein>
<comment type="subunit">
    <text evidence="1">Homodimer.</text>
</comment>
<evidence type="ECO:0000259" key="2">
    <source>
        <dbReference type="PROSITE" id="PS51502"/>
    </source>
</evidence>
<dbReference type="RefSeq" id="XP_016229987.1">
    <property type="nucleotide sequence ID" value="XM_016386179.1"/>
</dbReference>
<dbReference type="InterPro" id="IPR013097">
    <property type="entry name" value="Dabb"/>
</dbReference>
<dbReference type="GeneID" id="27338954"/>
<dbReference type="InterPro" id="IPR044662">
    <property type="entry name" value="HS1/DABB1-like"/>
</dbReference>
<dbReference type="OrthoDB" id="42919at2759"/>
<gene>
    <name evidence="3" type="ORF">PV08_11871</name>
</gene>
<dbReference type="PROSITE" id="PS51502">
    <property type="entry name" value="S_R_A_B_BARREL"/>
    <property type="match status" value="1"/>
</dbReference>
<evidence type="ECO:0000313" key="3">
    <source>
        <dbReference type="EMBL" id="KIW09771.1"/>
    </source>
</evidence>
<organism evidence="3 4">
    <name type="scientific">Exophiala spinifera</name>
    <dbReference type="NCBI Taxonomy" id="91928"/>
    <lineage>
        <taxon>Eukaryota</taxon>
        <taxon>Fungi</taxon>
        <taxon>Dikarya</taxon>
        <taxon>Ascomycota</taxon>
        <taxon>Pezizomycotina</taxon>
        <taxon>Eurotiomycetes</taxon>
        <taxon>Chaetothyriomycetidae</taxon>
        <taxon>Chaetothyriales</taxon>
        <taxon>Herpotrichiellaceae</taxon>
        <taxon>Exophiala</taxon>
    </lineage>
</organism>
<dbReference type="AlphaFoldDB" id="A0A0D1Y488"/>
<dbReference type="HOGENOM" id="CLU_139329_0_0_1"/>
<reference evidence="3 4" key="1">
    <citation type="submission" date="2015-01" db="EMBL/GenBank/DDBJ databases">
        <title>The Genome Sequence of Exophiala spinifera CBS89968.</title>
        <authorList>
            <consortium name="The Broad Institute Genomics Platform"/>
            <person name="Cuomo C."/>
            <person name="de Hoog S."/>
            <person name="Gorbushina A."/>
            <person name="Stielow B."/>
            <person name="Teixiera M."/>
            <person name="Abouelleil A."/>
            <person name="Chapman S.B."/>
            <person name="Priest M."/>
            <person name="Young S.K."/>
            <person name="Wortman J."/>
            <person name="Nusbaum C."/>
            <person name="Birren B."/>
        </authorList>
    </citation>
    <scope>NUCLEOTIDE SEQUENCE [LARGE SCALE GENOMIC DNA]</scope>
    <source>
        <strain evidence="3 4">CBS 89968</strain>
    </source>
</reference>
<evidence type="ECO:0000313" key="4">
    <source>
        <dbReference type="Proteomes" id="UP000053328"/>
    </source>
</evidence>
<accession>A0A0D1Y488</accession>
<dbReference type="Gene3D" id="3.30.70.100">
    <property type="match status" value="1"/>
</dbReference>
<dbReference type="PANTHER" id="PTHR33178:SF17">
    <property type="entry name" value="STRESS-RESPONSE A_B BARREL DOMAIN-CONTAINING PROTEIN"/>
    <property type="match status" value="1"/>
</dbReference>
<dbReference type="InterPro" id="IPR011008">
    <property type="entry name" value="Dimeric_a/b-barrel"/>
</dbReference>
<dbReference type="SUPFAM" id="SSF54909">
    <property type="entry name" value="Dimeric alpha+beta barrel"/>
    <property type="match status" value="1"/>
</dbReference>
<keyword evidence="4" id="KW-1185">Reference proteome</keyword>
<dbReference type="VEuPathDB" id="FungiDB:PV08_11871"/>
<dbReference type="Pfam" id="PF07876">
    <property type="entry name" value="Dabb"/>
    <property type="match status" value="1"/>
</dbReference>
<evidence type="ECO:0000256" key="1">
    <source>
        <dbReference type="ARBA" id="ARBA00011738"/>
    </source>
</evidence>
<dbReference type="SMART" id="SM00886">
    <property type="entry name" value="Dabb"/>
    <property type="match status" value="1"/>
</dbReference>
<dbReference type="Proteomes" id="UP000053328">
    <property type="component" value="Unassembled WGS sequence"/>
</dbReference>
<sequence>MFRFRPEITQEHKDTFQRELKKLKNLSCVKDHRLLVGGPSVTDPISRSQGYHYCLVSYHHNLKALEEYQASKEHHEVTSKFMWPFIDNVCRFDFEVSPEDEYMVSNVTRGFGQESLTSSDSGSVNNST</sequence>
<proteinExistence type="predicted"/>
<dbReference type="PANTHER" id="PTHR33178">
    <property type="match status" value="1"/>
</dbReference>
<dbReference type="STRING" id="91928.A0A0D1Y488"/>